<sequence>MSASRIPAQRGPTVEFEFDGDPVVAHEGETVAAALLAANVAAFGIARNGEPRLPLCNMGTCFDCVVTVDGEPLVRSCLRDVCDGMRVTRNEAS</sequence>
<dbReference type="Proteomes" id="UP000831775">
    <property type="component" value="Chromosome"/>
</dbReference>
<dbReference type="RefSeq" id="WP_244688516.1">
    <property type="nucleotide sequence ID" value="NZ_CP095043.1"/>
</dbReference>
<keyword evidence="1" id="KW-0560">Oxidoreductase</keyword>
<dbReference type="Pfam" id="PF13510">
    <property type="entry name" value="Fer2_4"/>
    <property type="match status" value="1"/>
</dbReference>
<evidence type="ECO:0000313" key="2">
    <source>
        <dbReference type="EMBL" id="UOQ61784.1"/>
    </source>
</evidence>
<accession>A0ABY4G0D3</accession>
<evidence type="ECO:0000313" key="3">
    <source>
        <dbReference type="Proteomes" id="UP000831775"/>
    </source>
</evidence>
<reference evidence="2 3" key="1">
    <citation type="submission" date="2022-04" db="EMBL/GenBank/DDBJ databases">
        <title>Leucobacter sp. isolated from rhizosphere of onion.</title>
        <authorList>
            <person name="Won M."/>
            <person name="Lee C.-M."/>
            <person name="Woen H.-Y."/>
            <person name="Kwon S.-W."/>
        </authorList>
    </citation>
    <scope>NUCLEOTIDE SEQUENCE [LARGE SCALE GENOMIC DNA]</scope>
    <source>
        <strain evidence="2 3">H25R-14</strain>
    </source>
</reference>
<keyword evidence="3" id="KW-1185">Reference proteome</keyword>
<dbReference type="SUPFAM" id="SSF54292">
    <property type="entry name" value="2Fe-2S ferredoxin-like"/>
    <property type="match status" value="1"/>
</dbReference>
<protein>
    <submittedName>
        <fullName evidence="2">(2Fe-2S)-binding protein</fullName>
    </submittedName>
</protein>
<proteinExistence type="predicted"/>
<name>A0ABY4G0D3_9MICO</name>
<evidence type="ECO:0000256" key="1">
    <source>
        <dbReference type="ARBA" id="ARBA00023002"/>
    </source>
</evidence>
<organism evidence="2 3">
    <name type="scientific">Leucobacter rhizosphaerae</name>
    <dbReference type="NCBI Taxonomy" id="2932245"/>
    <lineage>
        <taxon>Bacteria</taxon>
        <taxon>Bacillati</taxon>
        <taxon>Actinomycetota</taxon>
        <taxon>Actinomycetes</taxon>
        <taxon>Micrococcales</taxon>
        <taxon>Microbacteriaceae</taxon>
        <taxon>Leucobacter</taxon>
    </lineage>
</organism>
<gene>
    <name evidence="2" type="ORF">MUN76_07490</name>
</gene>
<dbReference type="InterPro" id="IPR042204">
    <property type="entry name" value="2Fe-2S-bd_N"/>
</dbReference>
<dbReference type="EMBL" id="CP095043">
    <property type="protein sequence ID" value="UOQ61784.1"/>
    <property type="molecule type" value="Genomic_DNA"/>
</dbReference>
<dbReference type="InterPro" id="IPR036010">
    <property type="entry name" value="2Fe-2S_ferredoxin-like_sf"/>
</dbReference>
<dbReference type="Gene3D" id="3.10.20.440">
    <property type="entry name" value="2Fe-2S iron-sulphur cluster binding domain, sarcosine oxidase, alpha subunit, N-terminal domain"/>
    <property type="match status" value="1"/>
</dbReference>